<keyword evidence="1" id="KW-0812">Transmembrane</keyword>
<protein>
    <submittedName>
        <fullName evidence="2">Uncharacterized protein</fullName>
    </submittedName>
</protein>
<proteinExistence type="predicted"/>
<keyword evidence="1" id="KW-0472">Membrane</keyword>
<dbReference type="AlphaFoldDB" id="J9H299"/>
<accession>J9H299</accession>
<gene>
    <name evidence="2" type="ORF">EVA_04262</name>
</gene>
<keyword evidence="1" id="KW-1133">Transmembrane helix</keyword>
<evidence type="ECO:0000313" key="2">
    <source>
        <dbReference type="EMBL" id="EJX07630.1"/>
    </source>
</evidence>
<dbReference type="EMBL" id="AMCI01000833">
    <property type="protein sequence ID" value="EJX07630.1"/>
    <property type="molecule type" value="Genomic_DNA"/>
</dbReference>
<feature type="non-terminal residue" evidence="2">
    <location>
        <position position="1"/>
    </location>
</feature>
<organism evidence="2">
    <name type="scientific">gut metagenome</name>
    <dbReference type="NCBI Taxonomy" id="749906"/>
    <lineage>
        <taxon>unclassified sequences</taxon>
        <taxon>metagenomes</taxon>
        <taxon>organismal metagenomes</taxon>
    </lineage>
</organism>
<reference evidence="2" key="1">
    <citation type="journal article" date="2012" name="PLoS ONE">
        <title>Gene sets for utilization of primary and secondary nutrition supplies in the distal gut of endangered iberian lynx.</title>
        <authorList>
            <person name="Alcaide M."/>
            <person name="Messina E."/>
            <person name="Richter M."/>
            <person name="Bargiela R."/>
            <person name="Peplies J."/>
            <person name="Huws S.A."/>
            <person name="Newbold C.J."/>
            <person name="Golyshin P.N."/>
            <person name="Simon M.A."/>
            <person name="Lopez G."/>
            <person name="Yakimov M.M."/>
            <person name="Ferrer M."/>
        </authorList>
    </citation>
    <scope>NUCLEOTIDE SEQUENCE</scope>
</reference>
<sequence>EVITVAMGFLRVNFAYSFLTITLGKLIRYWVLLQAYFVASS</sequence>
<name>J9H299_9ZZZZ</name>
<feature type="transmembrane region" description="Helical" evidence="1">
    <location>
        <begin position="14"/>
        <end position="39"/>
    </location>
</feature>
<comment type="caution">
    <text evidence="2">The sequence shown here is derived from an EMBL/GenBank/DDBJ whole genome shotgun (WGS) entry which is preliminary data.</text>
</comment>
<evidence type="ECO:0000256" key="1">
    <source>
        <dbReference type="SAM" id="Phobius"/>
    </source>
</evidence>